<dbReference type="InterPro" id="IPR051675">
    <property type="entry name" value="Endo/Exo/Phosphatase_dom_1"/>
</dbReference>
<keyword evidence="1" id="KW-0238">DNA-binding</keyword>
<name>A0A4R1RKM8_9FLAO</name>
<dbReference type="Proteomes" id="UP000295455">
    <property type="component" value="Unassembled WGS sequence"/>
</dbReference>
<dbReference type="GO" id="GO:0015628">
    <property type="term" value="P:protein secretion by the type II secretion system"/>
    <property type="evidence" value="ECO:0007669"/>
    <property type="project" value="TreeGrafter"/>
</dbReference>
<dbReference type="AlphaFoldDB" id="A0A4R1RKM8"/>
<evidence type="ECO:0000313" key="1">
    <source>
        <dbReference type="EMBL" id="TCL66616.1"/>
    </source>
</evidence>
<dbReference type="Gene3D" id="1.10.150.280">
    <property type="entry name" value="AF1531-like domain"/>
    <property type="match status" value="1"/>
</dbReference>
<dbReference type="EMBL" id="SLUP01000003">
    <property type="protein sequence ID" value="TCL66616.1"/>
    <property type="molecule type" value="Genomic_DNA"/>
</dbReference>
<dbReference type="RefSeq" id="WP_132216649.1">
    <property type="nucleotide sequence ID" value="NZ_OX156936.1"/>
</dbReference>
<dbReference type="GO" id="GO:0003677">
    <property type="term" value="F:DNA binding"/>
    <property type="evidence" value="ECO:0007669"/>
    <property type="project" value="UniProtKB-KW"/>
</dbReference>
<sequence>MKSHFKFSKSQRNGIFSLILLIILLQCVYFYIDFSSEELSVNKADLANYENEIDSLRLVELEARKPKTYPFNPNYITDYKGASLGMSNEEIDRLLAFRKQNQWINSTKQFQEVTKISDTLLDVISPYFKFPDWVTNANQNTTSKPNYSFNKKPKTFAEKQDLNKATAQELQKVNGVGDYYSERIIKLRNSFPGGFIDIIQLQDVYGLKPEVIEKISEEFAVKTPRTIKKIVLNKASVDELVTIQHIDYNLAFSIIEQRQLREGFKSFDELKKVKDFPVNKIDIIKLYLSLD</sequence>
<dbReference type="PANTHER" id="PTHR21180">
    <property type="entry name" value="ENDONUCLEASE/EXONUCLEASE/PHOSPHATASE FAMILY DOMAIN-CONTAINING PROTEIN 1"/>
    <property type="match status" value="1"/>
</dbReference>
<dbReference type="OrthoDB" id="981124at2"/>
<dbReference type="Pfam" id="PF12836">
    <property type="entry name" value="HHH_3"/>
    <property type="match status" value="2"/>
</dbReference>
<dbReference type="SUPFAM" id="SSF47781">
    <property type="entry name" value="RuvA domain 2-like"/>
    <property type="match status" value="2"/>
</dbReference>
<gene>
    <name evidence="1" type="ORF">EV196_10325</name>
</gene>
<evidence type="ECO:0000313" key="2">
    <source>
        <dbReference type="Proteomes" id="UP000295455"/>
    </source>
</evidence>
<dbReference type="InterPro" id="IPR010994">
    <property type="entry name" value="RuvA_2-like"/>
</dbReference>
<proteinExistence type="predicted"/>
<keyword evidence="2" id="KW-1185">Reference proteome</keyword>
<protein>
    <submittedName>
        <fullName evidence="1">DNA uptake protein ComE-like DNA-binding protein</fullName>
    </submittedName>
</protein>
<accession>A0A4R1RKM8</accession>
<comment type="caution">
    <text evidence="1">The sequence shown here is derived from an EMBL/GenBank/DDBJ whole genome shotgun (WGS) entry which is preliminary data.</text>
</comment>
<dbReference type="GO" id="GO:0015627">
    <property type="term" value="C:type II protein secretion system complex"/>
    <property type="evidence" value="ECO:0007669"/>
    <property type="project" value="TreeGrafter"/>
</dbReference>
<dbReference type="PANTHER" id="PTHR21180:SF32">
    <property type="entry name" value="ENDONUCLEASE_EXONUCLEASE_PHOSPHATASE FAMILY DOMAIN-CONTAINING PROTEIN 1"/>
    <property type="match status" value="1"/>
</dbReference>
<dbReference type="Gene3D" id="1.10.150.320">
    <property type="entry name" value="Photosystem II 12 kDa extrinsic protein"/>
    <property type="match status" value="1"/>
</dbReference>
<organism evidence="1 2">
    <name type="scientific">Mariniflexile fucanivorans</name>
    <dbReference type="NCBI Taxonomy" id="264023"/>
    <lineage>
        <taxon>Bacteria</taxon>
        <taxon>Pseudomonadati</taxon>
        <taxon>Bacteroidota</taxon>
        <taxon>Flavobacteriia</taxon>
        <taxon>Flavobacteriales</taxon>
        <taxon>Flavobacteriaceae</taxon>
        <taxon>Mariniflexile</taxon>
    </lineage>
</organism>
<reference evidence="1 2" key="1">
    <citation type="submission" date="2019-03" db="EMBL/GenBank/DDBJ databases">
        <title>Genomic Encyclopedia of Type Strains, Phase IV (KMG-IV): sequencing the most valuable type-strain genomes for metagenomic binning, comparative biology and taxonomic classification.</title>
        <authorList>
            <person name="Goeker M."/>
        </authorList>
    </citation>
    <scope>NUCLEOTIDE SEQUENCE [LARGE SCALE GENOMIC DNA]</scope>
    <source>
        <strain evidence="1 2">DSM 18792</strain>
    </source>
</reference>